<dbReference type="PROSITE" id="PS51165">
    <property type="entry name" value="THUMP"/>
    <property type="match status" value="1"/>
</dbReference>
<evidence type="ECO:0000256" key="7">
    <source>
        <dbReference type="ARBA" id="ARBA00022884"/>
    </source>
</evidence>
<keyword evidence="3 18" id="KW-0820">tRNA-binding</keyword>
<dbReference type="GO" id="GO:0009229">
    <property type="term" value="P:thiamine diphosphate biosynthetic process"/>
    <property type="evidence" value="ECO:0007669"/>
    <property type="project" value="UniProtKB-UniRule"/>
</dbReference>
<evidence type="ECO:0000256" key="13">
    <source>
        <dbReference type="ARBA" id="ARBA00066827"/>
    </source>
</evidence>
<evidence type="ECO:0000256" key="12">
    <source>
        <dbReference type="ARBA" id="ARBA00061472"/>
    </source>
</evidence>
<dbReference type="GO" id="GO:0000049">
    <property type="term" value="F:tRNA binding"/>
    <property type="evidence" value="ECO:0007669"/>
    <property type="project" value="UniProtKB-UniRule"/>
</dbReference>
<comment type="catalytic activity">
    <reaction evidence="10 18">
        <text>[ThiS sulfur-carrier protein]-C-terminal Gly-Gly-AMP + S-sulfanyl-L-cysteinyl-[cysteine desulfurase] + AH2 = [ThiS sulfur-carrier protein]-C-terminal-Gly-aminoethanethioate + L-cysteinyl-[cysteine desulfurase] + A + AMP + 2 H(+)</text>
        <dbReference type="Rhea" id="RHEA:43340"/>
        <dbReference type="Rhea" id="RHEA-COMP:12157"/>
        <dbReference type="Rhea" id="RHEA-COMP:12158"/>
        <dbReference type="Rhea" id="RHEA-COMP:12910"/>
        <dbReference type="Rhea" id="RHEA-COMP:19908"/>
        <dbReference type="ChEBI" id="CHEBI:13193"/>
        <dbReference type="ChEBI" id="CHEBI:15378"/>
        <dbReference type="ChEBI" id="CHEBI:17499"/>
        <dbReference type="ChEBI" id="CHEBI:29950"/>
        <dbReference type="ChEBI" id="CHEBI:61963"/>
        <dbReference type="ChEBI" id="CHEBI:90618"/>
        <dbReference type="ChEBI" id="CHEBI:232372"/>
        <dbReference type="ChEBI" id="CHEBI:456215"/>
    </reaction>
</comment>
<dbReference type="CDD" id="cd01712">
    <property type="entry name" value="PPase_ThiI"/>
    <property type="match status" value="1"/>
</dbReference>
<dbReference type="CDD" id="cd11716">
    <property type="entry name" value="THUMP_ThiI"/>
    <property type="match status" value="1"/>
</dbReference>
<dbReference type="GO" id="GO:0002937">
    <property type="term" value="P:tRNA 4-thiouridine biosynthesis"/>
    <property type="evidence" value="ECO:0007669"/>
    <property type="project" value="TreeGrafter"/>
</dbReference>
<feature type="domain" description="THUMP" evidence="19">
    <location>
        <begin position="57"/>
        <end position="159"/>
    </location>
</feature>
<dbReference type="SUPFAM" id="SSF143437">
    <property type="entry name" value="THUMP domain-like"/>
    <property type="match status" value="1"/>
</dbReference>
<evidence type="ECO:0000256" key="5">
    <source>
        <dbReference type="ARBA" id="ARBA00022741"/>
    </source>
</evidence>
<comment type="function">
    <text evidence="11 18">Catalyzes the ATP-dependent transfer of a sulfur to tRNA to produce 4-thiouridine in position 8 of tRNAs, which functions as a near-UV photosensor. Also catalyzes the transfer of sulfur to the sulfur carrier protein ThiS, forming ThiS-thiocarboxylate. This is a step in the synthesis of thiazole, in the thiamine biosynthesis pathway. The sulfur is donated as persulfide by IscS.</text>
</comment>
<evidence type="ECO:0000259" key="19">
    <source>
        <dbReference type="PROSITE" id="PS51165"/>
    </source>
</evidence>
<keyword evidence="8 18" id="KW-0784">Thiamine biosynthesis</keyword>
<evidence type="ECO:0000256" key="8">
    <source>
        <dbReference type="ARBA" id="ARBA00022977"/>
    </source>
</evidence>
<dbReference type="InterPro" id="IPR003720">
    <property type="entry name" value="tRNA_STrfase"/>
</dbReference>
<feature type="binding site" evidence="18">
    <location>
        <begin position="177"/>
        <end position="178"/>
    </location>
    <ligand>
        <name>ATP</name>
        <dbReference type="ChEBI" id="CHEBI:30616"/>
    </ligand>
</feature>
<dbReference type="GO" id="GO:0052837">
    <property type="term" value="P:thiazole biosynthetic process"/>
    <property type="evidence" value="ECO:0007669"/>
    <property type="project" value="TreeGrafter"/>
</dbReference>
<feature type="binding site" evidence="18">
    <location>
        <position position="281"/>
    </location>
    <ligand>
        <name>ATP</name>
        <dbReference type="ChEBI" id="CHEBI:30616"/>
    </ligand>
</feature>
<dbReference type="EC" id="2.8.1.4" evidence="13 18"/>
<name>A0A1F7UHE9_9BACT</name>
<dbReference type="InterPro" id="IPR014729">
    <property type="entry name" value="Rossmann-like_a/b/a_fold"/>
</dbReference>
<dbReference type="InterPro" id="IPR004114">
    <property type="entry name" value="THUMP_dom"/>
</dbReference>
<dbReference type="Pfam" id="PF02568">
    <property type="entry name" value="ThiI"/>
    <property type="match status" value="1"/>
</dbReference>
<dbReference type="GO" id="GO:0004810">
    <property type="term" value="F:CCA tRNA nucleotidyltransferase activity"/>
    <property type="evidence" value="ECO:0007669"/>
    <property type="project" value="InterPro"/>
</dbReference>
<evidence type="ECO:0000256" key="9">
    <source>
        <dbReference type="ARBA" id="ARBA00050570"/>
    </source>
</evidence>
<evidence type="ECO:0000256" key="10">
    <source>
        <dbReference type="ARBA" id="ARBA00052330"/>
    </source>
</evidence>
<reference evidence="20 21" key="1">
    <citation type="journal article" date="2016" name="Nat. Commun.">
        <title>Thousands of microbial genomes shed light on interconnected biogeochemical processes in an aquifer system.</title>
        <authorList>
            <person name="Anantharaman K."/>
            <person name="Brown C.T."/>
            <person name="Hug L.A."/>
            <person name="Sharon I."/>
            <person name="Castelle C.J."/>
            <person name="Probst A.J."/>
            <person name="Thomas B.C."/>
            <person name="Singh A."/>
            <person name="Wilkins M.J."/>
            <person name="Karaoz U."/>
            <person name="Brodie E.L."/>
            <person name="Williams K.H."/>
            <person name="Hubbard S.S."/>
            <person name="Banfield J.F."/>
        </authorList>
    </citation>
    <scope>NUCLEOTIDE SEQUENCE [LARGE SCALE GENOMIC DNA]</scope>
</reference>
<keyword evidence="5 18" id="KW-0547">Nucleotide-binding</keyword>
<accession>A0A1F7UHE9</accession>
<dbReference type="HAMAP" id="MF_00021">
    <property type="entry name" value="ThiI"/>
    <property type="match status" value="1"/>
</dbReference>
<dbReference type="SMART" id="SM00981">
    <property type="entry name" value="THUMP"/>
    <property type="match status" value="1"/>
</dbReference>
<dbReference type="NCBIfam" id="TIGR00342">
    <property type="entry name" value="tRNA uracil 4-sulfurtransferase ThiI"/>
    <property type="match status" value="1"/>
</dbReference>
<dbReference type="AlphaFoldDB" id="A0A1F7UHE9"/>
<dbReference type="PANTHER" id="PTHR43209:SF1">
    <property type="entry name" value="TRNA SULFURTRANSFERASE"/>
    <property type="match status" value="1"/>
</dbReference>
<comment type="catalytic activity">
    <reaction evidence="9 18">
        <text>[ThiI sulfur-carrier protein]-S-sulfanyl-L-cysteine + a uridine in tRNA + 2 reduced [2Fe-2S]-[ferredoxin] + ATP + H(+) = [ThiI sulfur-carrier protein]-L-cysteine + a 4-thiouridine in tRNA + 2 oxidized [2Fe-2S]-[ferredoxin] + AMP + diphosphate</text>
        <dbReference type="Rhea" id="RHEA:24176"/>
        <dbReference type="Rhea" id="RHEA-COMP:10000"/>
        <dbReference type="Rhea" id="RHEA-COMP:10001"/>
        <dbReference type="Rhea" id="RHEA-COMP:13337"/>
        <dbReference type="Rhea" id="RHEA-COMP:13338"/>
        <dbReference type="Rhea" id="RHEA-COMP:13339"/>
        <dbReference type="Rhea" id="RHEA-COMP:13340"/>
        <dbReference type="ChEBI" id="CHEBI:15378"/>
        <dbReference type="ChEBI" id="CHEBI:29950"/>
        <dbReference type="ChEBI" id="CHEBI:30616"/>
        <dbReference type="ChEBI" id="CHEBI:33019"/>
        <dbReference type="ChEBI" id="CHEBI:33737"/>
        <dbReference type="ChEBI" id="CHEBI:33738"/>
        <dbReference type="ChEBI" id="CHEBI:61963"/>
        <dbReference type="ChEBI" id="CHEBI:65315"/>
        <dbReference type="ChEBI" id="CHEBI:136798"/>
        <dbReference type="ChEBI" id="CHEBI:456215"/>
        <dbReference type="EC" id="2.8.1.4"/>
    </reaction>
</comment>
<evidence type="ECO:0000256" key="16">
    <source>
        <dbReference type="ARBA" id="ARBA00077849"/>
    </source>
</evidence>
<dbReference type="GO" id="GO:0005524">
    <property type="term" value="F:ATP binding"/>
    <property type="evidence" value="ECO:0007669"/>
    <property type="project" value="UniProtKB-UniRule"/>
</dbReference>
<evidence type="ECO:0000256" key="17">
    <source>
        <dbReference type="ARBA" id="ARBA00080570"/>
    </source>
</evidence>
<feature type="binding site" evidence="18">
    <location>
        <position position="259"/>
    </location>
    <ligand>
        <name>ATP</name>
        <dbReference type="ChEBI" id="CHEBI:30616"/>
    </ligand>
</feature>
<evidence type="ECO:0000256" key="1">
    <source>
        <dbReference type="ARBA" id="ARBA00004496"/>
    </source>
</evidence>
<keyword evidence="7 18" id="KW-0694">RNA-binding</keyword>
<evidence type="ECO:0000313" key="21">
    <source>
        <dbReference type="Proteomes" id="UP000176598"/>
    </source>
</evidence>
<dbReference type="GO" id="GO:0009228">
    <property type="term" value="P:thiamine biosynthetic process"/>
    <property type="evidence" value="ECO:0007669"/>
    <property type="project" value="UniProtKB-KW"/>
</dbReference>
<dbReference type="InterPro" id="IPR049962">
    <property type="entry name" value="THUMP_ThiI"/>
</dbReference>
<feature type="binding site" evidence="18">
    <location>
        <position position="290"/>
    </location>
    <ligand>
        <name>ATP</name>
        <dbReference type="ChEBI" id="CHEBI:30616"/>
    </ligand>
</feature>
<dbReference type="FunFam" id="3.40.50.620:FF:000053">
    <property type="entry name" value="Probable tRNA sulfurtransferase"/>
    <property type="match status" value="1"/>
</dbReference>
<evidence type="ECO:0000313" key="20">
    <source>
        <dbReference type="EMBL" id="OGL77716.1"/>
    </source>
</evidence>
<comment type="similarity">
    <text evidence="12 18">Belongs to the ThiI family.</text>
</comment>
<dbReference type="Gene3D" id="3.30.2130.30">
    <property type="match status" value="1"/>
</dbReference>
<feature type="binding site" evidence="18">
    <location>
        <begin position="202"/>
        <end position="203"/>
    </location>
    <ligand>
        <name>ATP</name>
        <dbReference type="ChEBI" id="CHEBI:30616"/>
    </ligand>
</feature>
<evidence type="ECO:0000256" key="6">
    <source>
        <dbReference type="ARBA" id="ARBA00022840"/>
    </source>
</evidence>
<dbReference type="InterPro" id="IPR050102">
    <property type="entry name" value="tRNA_sulfurtransferase_ThiI"/>
</dbReference>
<sequence length="381" mass="41671">MIHVHELALKGRNRNFFERRLVENIRRTLVGLPFDQPESDYGRVIVPVSSGANPDWNAVAGRIRHLFGASNASPAVRVSKDIDAISKIAIKTAIETSARTFRIRTRRADKTFPMTSMEIDRAVGEAVCKETNLKVSLKTPDATIVVDILPRAAYISSTRFAAPGGLPVGTSGRFGVLLSGGIDSPVAAYEIMKRGGECVFVHFHSVPYTDRASIEKVKELSGILAGYQGRAKLWLVPLADLQKMIIMKTPQELRVILYRRLMIRVAERLLGEWGAQALVTGESLGQVASQTIENIRAVEEAATLPVLRPLITRNKEDIVTQAKKIGTFEISIRPHDDCCSLFMPSRPTTHATVAEVKAAEAALSVDKLVIKTAAAAETVVL</sequence>
<evidence type="ECO:0000256" key="4">
    <source>
        <dbReference type="ARBA" id="ARBA00022679"/>
    </source>
</evidence>
<dbReference type="SUPFAM" id="SSF52402">
    <property type="entry name" value="Adenine nucleotide alpha hydrolases-like"/>
    <property type="match status" value="1"/>
</dbReference>
<dbReference type="UniPathway" id="UPA00060"/>
<dbReference type="InterPro" id="IPR054173">
    <property type="entry name" value="ThiI_fer"/>
</dbReference>
<keyword evidence="6 18" id="KW-0067">ATP-binding</keyword>
<dbReference type="Pfam" id="PF22025">
    <property type="entry name" value="ThiI_fer"/>
    <property type="match status" value="1"/>
</dbReference>
<dbReference type="InterPro" id="IPR049961">
    <property type="entry name" value="ThiI_N"/>
</dbReference>
<evidence type="ECO:0000256" key="18">
    <source>
        <dbReference type="HAMAP-Rule" id="MF_00021"/>
    </source>
</evidence>
<organism evidence="20 21">
    <name type="scientific">Candidatus Uhrbacteria bacterium RIFCSPHIGHO2_12_FULL_57_11</name>
    <dbReference type="NCBI Taxonomy" id="1802398"/>
    <lineage>
        <taxon>Bacteria</taxon>
        <taxon>Candidatus Uhriibacteriota</taxon>
    </lineage>
</organism>
<comment type="subcellular location">
    <subcellularLocation>
        <location evidence="1 18">Cytoplasm</location>
    </subcellularLocation>
</comment>
<dbReference type="GO" id="GO:0005829">
    <property type="term" value="C:cytosol"/>
    <property type="evidence" value="ECO:0007669"/>
    <property type="project" value="TreeGrafter"/>
</dbReference>
<evidence type="ECO:0000256" key="11">
    <source>
        <dbReference type="ARBA" id="ARBA00058382"/>
    </source>
</evidence>
<keyword evidence="4 18" id="KW-0808">Transferase</keyword>
<dbReference type="InterPro" id="IPR020536">
    <property type="entry name" value="ThiI_AANH"/>
</dbReference>
<dbReference type="Pfam" id="PF02926">
    <property type="entry name" value="THUMP"/>
    <property type="match status" value="1"/>
</dbReference>
<keyword evidence="2 18" id="KW-0963">Cytoplasm</keyword>
<protein>
    <recommendedName>
        <fullName evidence="14 18">Probable tRNA sulfurtransferase</fullName>
        <ecNumber evidence="13 18">2.8.1.4</ecNumber>
    </recommendedName>
    <alternativeName>
        <fullName evidence="15 18">Sulfur carrier protein ThiS sulfurtransferase</fullName>
    </alternativeName>
    <alternativeName>
        <fullName evidence="16 18">Thiamine biosynthesis protein ThiI</fullName>
    </alternativeName>
    <alternativeName>
        <fullName evidence="17 18">tRNA 4-thiouridine synthase</fullName>
    </alternativeName>
</protein>
<comment type="caution">
    <text evidence="20">The sequence shown here is derived from an EMBL/GenBank/DDBJ whole genome shotgun (WGS) entry which is preliminary data.</text>
</comment>
<evidence type="ECO:0000256" key="14">
    <source>
        <dbReference type="ARBA" id="ARBA00071867"/>
    </source>
</evidence>
<evidence type="ECO:0000256" key="2">
    <source>
        <dbReference type="ARBA" id="ARBA00022490"/>
    </source>
</evidence>
<dbReference type="Proteomes" id="UP000176598">
    <property type="component" value="Unassembled WGS sequence"/>
</dbReference>
<gene>
    <name evidence="18" type="primary">thiI</name>
    <name evidence="20" type="ORF">A3F28_01970</name>
</gene>
<dbReference type="EMBL" id="MGEG01000057">
    <property type="protein sequence ID" value="OGL77716.1"/>
    <property type="molecule type" value="Genomic_DNA"/>
</dbReference>
<evidence type="ECO:0000256" key="15">
    <source>
        <dbReference type="ARBA" id="ARBA00075337"/>
    </source>
</evidence>
<proteinExistence type="inferred from homology"/>
<dbReference type="Gene3D" id="3.40.50.620">
    <property type="entry name" value="HUPs"/>
    <property type="match status" value="1"/>
</dbReference>
<evidence type="ECO:0000256" key="3">
    <source>
        <dbReference type="ARBA" id="ARBA00022555"/>
    </source>
</evidence>
<dbReference type="PANTHER" id="PTHR43209">
    <property type="entry name" value="TRNA SULFURTRANSFERASE"/>
    <property type="match status" value="1"/>
</dbReference>
<comment type="pathway">
    <text evidence="18">Cofactor biosynthesis; thiamine diphosphate biosynthesis.</text>
</comment>
<dbReference type="GO" id="GO:0140741">
    <property type="term" value="F:tRNA-uracil-4 sulfurtransferase activity"/>
    <property type="evidence" value="ECO:0007669"/>
    <property type="project" value="UniProtKB-EC"/>
</dbReference>